<feature type="non-terminal residue" evidence="2">
    <location>
        <position position="1"/>
    </location>
</feature>
<comment type="caution">
    <text evidence="2">The sequence shown here is derived from an EMBL/GenBank/DDBJ whole genome shotgun (WGS) entry which is preliminary data.</text>
</comment>
<reference evidence="2 3" key="1">
    <citation type="journal article" date="2020" name="IScience">
        <title>Genome Sequencing of the Endangered Kingdonia uniflora (Circaeasteraceae, Ranunculales) Reveals Potential Mechanisms of Evolutionary Specialization.</title>
        <authorList>
            <person name="Sun Y."/>
            <person name="Deng T."/>
            <person name="Zhang A."/>
            <person name="Moore M.J."/>
            <person name="Landis J.B."/>
            <person name="Lin N."/>
            <person name="Zhang H."/>
            <person name="Zhang X."/>
            <person name="Huang J."/>
            <person name="Zhang X."/>
            <person name="Sun H."/>
            <person name="Wang H."/>
        </authorList>
    </citation>
    <scope>NUCLEOTIDE SEQUENCE [LARGE SCALE GENOMIC DNA]</scope>
    <source>
        <strain evidence="2">TB1705</strain>
        <tissue evidence="2">Leaf</tissue>
    </source>
</reference>
<dbReference type="PANTHER" id="PTHR10492:SF57">
    <property type="entry name" value="ATP-DEPENDENT DNA HELICASE"/>
    <property type="match status" value="1"/>
</dbReference>
<sequence length="122" mass="13698">IQNCASVQDLILSVYSNLNISYEKKQGFLIDRTILSARNDDVSSINDEALSLFLGESIVYLAADKIEEDDTRNYMYNNRHPSEYLNSLDPPSLLPFKLKLKVGCPIMLLRNLAPKDGLCNGT</sequence>
<dbReference type="InterPro" id="IPR049163">
    <property type="entry name" value="Pif1-like_2B_dom"/>
</dbReference>
<feature type="domain" description="DNA helicase Pif1-like 2B" evidence="1">
    <location>
        <begin position="83"/>
        <end position="122"/>
    </location>
</feature>
<name>A0A7J7M8Z0_9MAGN</name>
<dbReference type="Proteomes" id="UP000541444">
    <property type="component" value="Unassembled WGS sequence"/>
</dbReference>
<dbReference type="SUPFAM" id="SSF52540">
    <property type="entry name" value="P-loop containing nucleoside triphosphate hydrolases"/>
    <property type="match status" value="1"/>
</dbReference>
<protein>
    <recommendedName>
        <fullName evidence="1">DNA helicase Pif1-like 2B domain-containing protein</fullName>
    </recommendedName>
</protein>
<dbReference type="InterPro" id="IPR027417">
    <property type="entry name" value="P-loop_NTPase"/>
</dbReference>
<gene>
    <name evidence="2" type="ORF">GIB67_040634</name>
</gene>
<dbReference type="PANTHER" id="PTHR10492">
    <property type="match status" value="1"/>
</dbReference>
<evidence type="ECO:0000313" key="2">
    <source>
        <dbReference type="EMBL" id="KAF6151361.1"/>
    </source>
</evidence>
<evidence type="ECO:0000313" key="3">
    <source>
        <dbReference type="Proteomes" id="UP000541444"/>
    </source>
</evidence>
<accession>A0A7J7M8Z0</accession>
<dbReference type="Pfam" id="PF21530">
    <property type="entry name" value="Pif1_2B_dom"/>
    <property type="match status" value="1"/>
</dbReference>
<dbReference type="AlphaFoldDB" id="A0A7J7M8Z0"/>
<dbReference type="EMBL" id="JACGCM010001697">
    <property type="protein sequence ID" value="KAF6151361.1"/>
    <property type="molecule type" value="Genomic_DNA"/>
</dbReference>
<dbReference type="OrthoDB" id="1734998at2759"/>
<proteinExistence type="predicted"/>
<organism evidence="2 3">
    <name type="scientific">Kingdonia uniflora</name>
    <dbReference type="NCBI Taxonomy" id="39325"/>
    <lineage>
        <taxon>Eukaryota</taxon>
        <taxon>Viridiplantae</taxon>
        <taxon>Streptophyta</taxon>
        <taxon>Embryophyta</taxon>
        <taxon>Tracheophyta</taxon>
        <taxon>Spermatophyta</taxon>
        <taxon>Magnoliopsida</taxon>
        <taxon>Ranunculales</taxon>
        <taxon>Circaeasteraceae</taxon>
        <taxon>Kingdonia</taxon>
    </lineage>
</organism>
<evidence type="ECO:0000259" key="1">
    <source>
        <dbReference type="Pfam" id="PF21530"/>
    </source>
</evidence>
<keyword evidence="3" id="KW-1185">Reference proteome</keyword>